<evidence type="ECO:0000313" key="1">
    <source>
        <dbReference type="EMBL" id="KAE8302013.1"/>
    </source>
</evidence>
<organism evidence="1 2">
    <name type="scientific">Giardia intestinalis (strain ATCC 50803 / WB clone C6)</name>
    <name type="common">Giardia lamblia</name>
    <dbReference type="NCBI Taxonomy" id="184922"/>
    <lineage>
        <taxon>Eukaryota</taxon>
        <taxon>Metamonada</taxon>
        <taxon>Diplomonadida</taxon>
        <taxon>Hexamitidae</taxon>
        <taxon>Giardiinae</taxon>
        <taxon>Giardia</taxon>
    </lineage>
</organism>
<dbReference type="EMBL" id="AACB03000004">
    <property type="protein sequence ID" value="KAE8302013.1"/>
    <property type="molecule type" value="Genomic_DNA"/>
</dbReference>
<protein>
    <submittedName>
        <fullName evidence="1">High cysteine membrane protein</fullName>
    </submittedName>
</protein>
<proteinExistence type="predicted"/>
<evidence type="ECO:0000313" key="2">
    <source>
        <dbReference type="Proteomes" id="UP000001548"/>
    </source>
</evidence>
<dbReference type="InterPro" id="IPR052798">
    <property type="entry name" value="Giardia_VSA"/>
</dbReference>
<dbReference type="InterPro" id="IPR009030">
    <property type="entry name" value="Growth_fac_rcpt_cys_sf"/>
</dbReference>
<accession>A8BQH0</accession>
<gene>
    <name evidence="1" type="ORF">GL50803_00101832</name>
</gene>
<name>A8BQH0_GIAIC</name>
<comment type="caution">
    <text evidence="1">The sequence shown here is derived from an EMBL/GenBank/DDBJ whole genome shotgun (WGS) entry which is preliminary data.</text>
</comment>
<reference evidence="1 2" key="1">
    <citation type="journal article" date="2007" name="Science">
        <title>Genomic minimalism in the early diverging intestinal parasite Giardia lamblia.</title>
        <authorList>
            <person name="Morrison H.G."/>
            <person name="McArthur A.G."/>
            <person name="Gillin F.D."/>
            <person name="Aley S.B."/>
            <person name="Adam R.D."/>
            <person name="Olsen G.J."/>
            <person name="Best A.A."/>
            <person name="Cande W.Z."/>
            <person name="Chen F."/>
            <person name="Cipriano M.J."/>
            <person name="Davids B.J."/>
            <person name="Dawson S.C."/>
            <person name="Elmendorf H.G."/>
            <person name="Hehl A.B."/>
            <person name="Holder M.E."/>
            <person name="Huse S.M."/>
            <person name="Kim U.U."/>
            <person name="Lasek-Nesselquist E."/>
            <person name="Manning G."/>
            <person name="Nigam A."/>
            <person name="Nixon J.E."/>
            <person name="Palm D."/>
            <person name="Passamaneck N.E."/>
            <person name="Prabhu A."/>
            <person name="Reich C.I."/>
            <person name="Reiner D.S."/>
            <person name="Samuelson J."/>
            <person name="Svard S.G."/>
            <person name="Sogin M.L."/>
        </authorList>
    </citation>
    <scope>NUCLEOTIDE SEQUENCE [LARGE SCALE GENOMIC DNA]</scope>
    <source>
        <strain evidence="1 2">WB C6</strain>
    </source>
</reference>
<dbReference type="GeneID" id="5698394"/>
<keyword evidence="2" id="KW-1185">Reference proteome</keyword>
<sequence length="536" mass="57048">MFFTFVWTTVTILSSETNTIDSSEPYRNGFGDTCRAGQVGSCVSNKCINIGRFANVCTECQGDKVPINGVCSDGSGRDQNPDTSMCVKVTKNGSSYCTGCNAKSASDNTFFLFYGGCYDTKDFPGSNICSTASNGVCSSCNPNSRFVFVNPNNQAPEKCILCSDNVGFSGNQGVAGCAVCLEGSWKHAPFQDAGVQCTVCFLKEYAPIDGSCKEFNPHICSDGYCTYCYKTHIYHNGGCYDRNQQYSASICSPENQFVLGDYTGCKECANENEVPREGGCKRTLNVDNCSKDAAKGMCLDCRKHNPGTTVFLYMGGCYNTTERMGQQVCSSASNGVCTTCAISGCTKCDLQSTVIQCNDCGSGYLSLDKSMCLQSCPAPSQRPAAGSPNKCECSDGYVFNQVSTTCDSVTNCPASVTGCSTCDNAGLCLTCVYPAYSIQPDRRSCSLGCPDNFIGVAGEMCRCKDGYILQGSTCIAMSNKAGLATGSVVAIVVVVLVLLVVAGVLCWFFLKKKKVIKNKPTHSLENLGLVSAVDTL</sequence>
<dbReference type="VEuPathDB" id="GiardiaDB:GL50803_101832"/>
<dbReference type="AlphaFoldDB" id="A8BQH0"/>
<dbReference type="PANTHER" id="PTHR23275">
    <property type="entry name" value="CABRIOLET.-RELATED"/>
    <property type="match status" value="1"/>
</dbReference>
<dbReference type="SUPFAM" id="SSF57184">
    <property type="entry name" value="Growth factor receptor domain"/>
    <property type="match status" value="1"/>
</dbReference>
<dbReference type="Proteomes" id="UP000001548">
    <property type="component" value="Unassembled WGS sequence"/>
</dbReference>
<dbReference type="RefSeq" id="XP_001705521.1">
    <property type="nucleotide sequence ID" value="XM_001705469.1"/>
</dbReference>
<dbReference type="KEGG" id="gla:GL50803_00101832"/>
<dbReference type="PANTHER" id="PTHR23275:SF100">
    <property type="entry name" value="EGF-LIKE DOMAIN-CONTAINING PROTEIN"/>
    <property type="match status" value="1"/>
</dbReference>
<dbReference type="HOGENOM" id="CLU_022643_2_0_1"/>
<dbReference type="OMA" id="CYKTHIY"/>